<evidence type="ECO:0000313" key="3">
    <source>
        <dbReference type="Proteomes" id="UP000000305"/>
    </source>
</evidence>
<accession>E9HFL0</accession>
<dbReference type="InParanoid" id="E9HFL0"/>
<feature type="compositionally biased region" description="Acidic residues" evidence="1">
    <location>
        <begin position="127"/>
        <end position="138"/>
    </location>
</feature>
<keyword evidence="3" id="KW-1185">Reference proteome</keyword>
<dbReference type="AlphaFoldDB" id="E9HFL0"/>
<feature type="compositionally biased region" description="Acidic residues" evidence="1">
    <location>
        <begin position="82"/>
        <end position="96"/>
    </location>
</feature>
<dbReference type="Proteomes" id="UP000000305">
    <property type="component" value="Unassembled WGS sequence"/>
</dbReference>
<proteinExistence type="predicted"/>
<reference evidence="2 3" key="1">
    <citation type="journal article" date="2011" name="Science">
        <title>The ecoresponsive genome of Daphnia pulex.</title>
        <authorList>
            <person name="Colbourne J.K."/>
            <person name="Pfrender M.E."/>
            <person name="Gilbert D."/>
            <person name="Thomas W.K."/>
            <person name="Tucker A."/>
            <person name="Oakley T.H."/>
            <person name="Tokishita S."/>
            <person name="Aerts A."/>
            <person name="Arnold G.J."/>
            <person name="Basu M.K."/>
            <person name="Bauer D.J."/>
            <person name="Caceres C.E."/>
            <person name="Carmel L."/>
            <person name="Casola C."/>
            <person name="Choi J.H."/>
            <person name="Detter J.C."/>
            <person name="Dong Q."/>
            <person name="Dusheyko S."/>
            <person name="Eads B.D."/>
            <person name="Frohlich T."/>
            <person name="Geiler-Samerotte K.A."/>
            <person name="Gerlach D."/>
            <person name="Hatcher P."/>
            <person name="Jogdeo S."/>
            <person name="Krijgsveld J."/>
            <person name="Kriventseva E.V."/>
            <person name="Kultz D."/>
            <person name="Laforsch C."/>
            <person name="Lindquist E."/>
            <person name="Lopez J."/>
            <person name="Manak J.R."/>
            <person name="Muller J."/>
            <person name="Pangilinan J."/>
            <person name="Patwardhan R.P."/>
            <person name="Pitluck S."/>
            <person name="Pritham E.J."/>
            <person name="Rechtsteiner A."/>
            <person name="Rho M."/>
            <person name="Rogozin I.B."/>
            <person name="Sakarya O."/>
            <person name="Salamov A."/>
            <person name="Schaack S."/>
            <person name="Shapiro H."/>
            <person name="Shiga Y."/>
            <person name="Skalitzky C."/>
            <person name="Smith Z."/>
            <person name="Souvorov A."/>
            <person name="Sung W."/>
            <person name="Tang Z."/>
            <person name="Tsuchiya D."/>
            <person name="Tu H."/>
            <person name="Vos H."/>
            <person name="Wang M."/>
            <person name="Wolf Y.I."/>
            <person name="Yamagata H."/>
            <person name="Yamada T."/>
            <person name="Ye Y."/>
            <person name="Shaw J.R."/>
            <person name="Andrews J."/>
            <person name="Crease T.J."/>
            <person name="Tang H."/>
            <person name="Lucas S.M."/>
            <person name="Robertson H.M."/>
            <person name="Bork P."/>
            <person name="Koonin E.V."/>
            <person name="Zdobnov E.M."/>
            <person name="Grigoriev I.V."/>
            <person name="Lynch M."/>
            <person name="Boore J.L."/>
        </authorList>
    </citation>
    <scope>NUCLEOTIDE SEQUENCE [LARGE SCALE GENOMIC DNA]</scope>
</reference>
<feature type="compositionally biased region" description="Low complexity" evidence="1">
    <location>
        <begin position="97"/>
        <end position="120"/>
    </location>
</feature>
<name>E9HFL0_DAPPU</name>
<organism evidence="2 3">
    <name type="scientific">Daphnia pulex</name>
    <name type="common">Water flea</name>
    <dbReference type="NCBI Taxonomy" id="6669"/>
    <lineage>
        <taxon>Eukaryota</taxon>
        <taxon>Metazoa</taxon>
        <taxon>Ecdysozoa</taxon>
        <taxon>Arthropoda</taxon>
        <taxon>Crustacea</taxon>
        <taxon>Branchiopoda</taxon>
        <taxon>Diplostraca</taxon>
        <taxon>Cladocera</taxon>
        <taxon>Anomopoda</taxon>
        <taxon>Daphniidae</taxon>
        <taxon>Daphnia</taxon>
    </lineage>
</organism>
<sequence>MSSKHLPPVCKQPKPTYFSFRCGQLARGRPEVIPILQHCPKRFNKKKIRKILRRFNFAVWHFDATTKKLLQSKNEEAREQDTDTDDDAPSLDDDVSSENSSDSSVSIVDVSTDQDSQVADMQSNHEEESEQDAETTPP</sequence>
<evidence type="ECO:0000313" key="2">
    <source>
        <dbReference type="EMBL" id="EFX69486.1"/>
    </source>
</evidence>
<dbReference type="EMBL" id="GL732636">
    <property type="protein sequence ID" value="EFX69486.1"/>
    <property type="molecule type" value="Genomic_DNA"/>
</dbReference>
<dbReference type="KEGG" id="dpx:DAPPUDRAFT_113635"/>
<dbReference type="HOGENOM" id="CLU_1857273_0_0_1"/>
<feature type="region of interest" description="Disordered" evidence="1">
    <location>
        <begin position="70"/>
        <end position="138"/>
    </location>
</feature>
<evidence type="ECO:0000256" key="1">
    <source>
        <dbReference type="SAM" id="MobiDB-lite"/>
    </source>
</evidence>
<gene>
    <name evidence="2" type="ORF">DAPPUDRAFT_113635</name>
</gene>
<protein>
    <submittedName>
        <fullName evidence="2">Uncharacterized protein</fullName>
    </submittedName>
</protein>